<sequence length="87" mass="8919">MEDGSIRRLVDDAPVATSATAYPLPDDMVLFVARGDTGEAVATFRLPRVAAEKLADSTLPAALIIGASVADAIAADAFITGQNDTAD</sequence>
<evidence type="ECO:0000313" key="2">
    <source>
        <dbReference type="Proteomes" id="UP000234331"/>
    </source>
</evidence>
<dbReference type="OrthoDB" id="3218364at2"/>
<organism evidence="1 2">
    <name type="scientific">Frankia canadensis</name>
    <dbReference type="NCBI Taxonomy" id="1836972"/>
    <lineage>
        <taxon>Bacteria</taxon>
        <taxon>Bacillati</taxon>
        <taxon>Actinomycetota</taxon>
        <taxon>Actinomycetes</taxon>
        <taxon>Frankiales</taxon>
        <taxon>Frankiaceae</taxon>
        <taxon>Frankia</taxon>
    </lineage>
</organism>
<evidence type="ECO:0000313" key="1">
    <source>
        <dbReference type="EMBL" id="SNQ47151.1"/>
    </source>
</evidence>
<dbReference type="RefSeq" id="WP_133150614.1">
    <property type="nucleotide sequence ID" value="NZ_FZMO01000082.1"/>
</dbReference>
<dbReference type="AlphaFoldDB" id="A0A2I2KNA1"/>
<accession>A0A2I2KNA1</accession>
<gene>
    <name evidence="1" type="ORF">FRACA_1720008</name>
</gene>
<proteinExistence type="predicted"/>
<name>A0A2I2KNA1_9ACTN</name>
<keyword evidence="2" id="KW-1185">Reference proteome</keyword>
<dbReference type="EMBL" id="FZMO01000082">
    <property type="protein sequence ID" value="SNQ47151.1"/>
    <property type="molecule type" value="Genomic_DNA"/>
</dbReference>
<reference evidence="1 2" key="1">
    <citation type="submission" date="2017-06" db="EMBL/GenBank/DDBJ databases">
        <authorList>
            <person name="Kim H.J."/>
            <person name="Triplett B.A."/>
        </authorList>
    </citation>
    <scope>NUCLEOTIDE SEQUENCE [LARGE SCALE GENOMIC DNA]</scope>
    <source>
        <strain evidence="1">FRACA_ARgP5</strain>
    </source>
</reference>
<protein>
    <submittedName>
        <fullName evidence="1">Uncharacterized protein</fullName>
    </submittedName>
</protein>
<dbReference type="Proteomes" id="UP000234331">
    <property type="component" value="Unassembled WGS sequence"/>
</dbReference>